<gene>
    <name evidence="1" type="ORF">MJO28_004303</name>
</gene>
<dbReference type="Proteomes" id="UP001060170">
    <property type="component" value="Chromosome 4"/>
</dbReference>
<keyword evidence="2" id="KW-1185">Reference proteome</keyword>
<proteinExistence type="predicted"/>
<dbReference type="EMBL" id="CM045868">
    <property type="protein sequence ID" value="KAI7957208.1"/>
    <property type="molecule type" value="Genomic_DNA"/>
</dbReference>
<organism evidence="1 2">
    <name type="scientific">Puccinia striiformis f. sp. tritici</name>
    <dbReference type="NCBI Taxonomy" id="168172"/>
    <lineage>
        <taxon>Eukaryota</taxon>
        <taxon>Fungi</taxon>
        <taxon>Dikarya</taxon>
        <taxon>Basidiomycota</taxon>
        <taxon>Pucciniomycotina</taxon>
        <taxon>Pucciniomycetes</taxon>
        <taxon>Pucciniales</taxon>
        <taxon>Pucciniaceae</taxon>
        <taxon>Puccinia</taxon>
    </lineage>
</organism>
<reference evidence="1 2" key="3">
    <citation type="journal article" date="2022" name="Microbiol. Spectr.">
        <title>Folding features and dynamics of 3D genome architecture in plant fungal pathogens.</title>
        <authorList>
            <person name="Xia C."/>
        </authorList>
    </citation>
    <scope>NUCLEOTIDE SEQUENCE [LARGE SCALE GENOMIC DNA]</scope>
    <source>
        <strain evidence="1 2">93-210</strain>
    </source>
</reference>
<accession>A0ACC0EQ95</accession>
<evidence type="ECO:0000313" key="1">
    <source>
        <dbReference type="EMBL" id="KAI7957208.1"/>
    </source>
</evidence>
<evidence type="ECO:0000313" key="2">
    <source>
        <dbReference type="Proteomes" id="UP001060170"/>
    </source>
</evidence>
<name>A0ACC0EQ95_9BASI</name>
<comment type="caution">
    <text evidence="1">The sequence shown here is derived from an EMBL/GenBank/DDBJ whole genome shotgun (WGS) entry which is preliminary data.</text>
</comment>
<reference evidence="2" key="1">
    <citation type="journal article" date="2018" name="BMC Genomics">
        <title>Genomic insights into host adaptation between the wheat stripe rust pathogen (Puccinia striiformis f. sp. tritici) and the barley stripe rust pathogen (Puccinia striiformis f. sp. hordei).</title>
        <authorList>
            <person name="Xia C."/>
            <person name="Wang M."/>
            <person name="Yin C."/>
            <person name="Cornejo O.E."/>
            <person name="Hulbert S.H."/>
            <person name="Chen X."/>
        </authorList>
    </citation>
    <scope>NUCLEOTIDE SEQUENCE [LARGE SCALE GENOMIC DNA]</scope>
    <source>
        <strain evidence="2">93-210</strain>
    </source>
</reference>
<sequence>MPEYTTAERPVYDPGRLPNSDARCSGAIRGFGFEFGNPVLNARAPGDSKIAPRSPARTSLIKNG</sequence>
<protein>
    <submittedName>
        <fullName evidence="1">Uncharacterized protein</fullName>
    </submittedName>
</protein>
<reference evidence="2" key="2">
    <citation type="journal article" date="2018" name="Mol. Plant Microbe Interact.">
        <title>Genome sequence resources for the wheat stripe rust pathogen (Puccinia striiformis f. sp. tritici) and the barley stripe rust pathogen (Puccinia striiformis f. sp. hordei).</title>
        <authorList>
            <person name="Xia C."/>
            <person name="Wang M."/>
            <person name="Yin C."/>
            <person name="Cornejo O.E."/>
            <person name="Hulbert S.H."/>
            <person name="Chen X."/>
        </authorList>
    </citation>
    <scope>NUCLEOTIDE SEQUENCE [LARGE SCALE GENOMIC DNA]</scope>
    <source>
        <strain evidence="2">93-210</strain>
    </source>
</reference>